<evidence type="ECO:0000313" key="2">
    <source>
        <dbReference type="EMBL" id="AOE43751.1"/>
    </source>
</evidence>
<evidence type="ECO:0000313" key="3">
    <source>
        <dbReference type="Proteomes" id="UP000202170"/>
    </source>
</evidence>
<dbReference type="EMBL" id="KX557272">
    <property type="protein sequence ID" value="AOE43751.1"/>
    <property type="molecule type" value="Genomic_DNA"/>
</dbReference>
<gene>
    <name evidence="2" type="primary">61</name>
    <name evidence="2" type="ORF">SEA_BANTAM_61</name>
</gene>
<reference evidence="3" key="1">
    <citation type="submission" date="2016-07" db="EMBL/GenBank/DDBJ databases">
        <authorList>
            <person name="Florea S."/>
            <person name="Webb J.S."/>
            <person name="Jaromczyk J."/>
            <person name="Schardl C.L."/>
        </authorList>
    </citation>
    <scope>NUCLEOTIDE SEQUENCE [LARGE SCALE GENOMIC DNA]</scope>
</reference>
<feature type="region of interest" description="Disordered" evidence="1">
    <location>
        <begin position="1"/>
        <end position="32"/>
    </location>
</feature>
<sequence>MRCACGKRGYETRKQAKESRSTMGGAKGTKMNAYRCPRAPESNPWHLGHLNKQSKIYGRPHWLADR</sequence>
<protein>
    <submittedName>
        <fullName evidence="2">Uncharacterized protein</fullName>
    </submittedName>
</protein>
<keyword evidence="3" id="KW-1185">Reference proteome</keyword>
<organism evidence="2 3">
    <name type="scientific">Gordonia phage Bantam</name>
    <dbReference type="NCBI Taxonomy" id="1887641"/>
    <lineage>
        <taxon>Viruses</taxon>
        <taxon>Duplodnaviria</taxon>
        <taxon>Heunggongvirae</taxon>
        <taxon>Uroviricota</taxon>
        <taxon>Caudoviricetes</taxon>
        <taxon>Bantamvirus</taxon>
        <taxon>Bantamvirus bantam</taxon>
    </lineage>
</organism>
<name>A0A1B3AYD1_9CAUD</name>
<proteinExistence type="predicted"/>
<dbReference type="RefSeq" id="YP_009287530.1">
    <property type="nucleotide sequence ID" value="NC_031074.1"/>
</dbReference>
<dbReference type="KEGG" id="vg:29080325"/>
<evidence type="ECO:0000256" key="1">
    <source>
        <dbReference type="SAM" id="MobiDB-lite"/>
    </source>
</evidence>
<feature type="compositionally biased region" description="Basic and acidic residues" evidence="1">
    <location>
        <begin position="8"/>
        <end position="20"/>
    </location>
</feature>
<dbReference type="GeneID" id="29080325"/>
<dbReference type="Proteomes" id="UP000202170">
    <property type="component" value="Segment"/>
</dbReference>
<accession>A0A1B3AYD1</accession>